<name>A0A8B8ZR41_PHODC</name>
<dbReference type="KEGG" id="pda:113463187"/>
<dbReference type="InterPro" id="IPR036770">
    <property type="entry name" value="Ankyrin_rpt-contain_sf"/>
</dbReference>
<dbReference type="GeneID" id="113463187"/>
<evidence type="ECO:0000313" key="4">
    <source>
        <dbReference type="RefSeq" id="XP_038975807.1"/>
    </source>
</evidence>
<evidence type="ECO:0000313" key="3">
    <source>
        <dbReference type="Proteomes" id="UP000228380"/>
    </source>
</evidence>
<dbReference type="SUPFAM" id="SSF48403">
    <property type="entry name" value="Ankyrin repeat"/>
    <property type="match status" value="1"/>
</dbReference>
<keyword evidence="3" id="KW-1185">Reference proteome</keyword>
<dbReference type="Pfam" id="PF12796">
    <property type="entry name" value="Ank_2"/>
    <property type="match status" value="1"/>
</dbReference>
<dbReference type="SMART" id="SM00248">
    <property type="entry name" value="ANK"/>
    <property type="match status" value="3"/>
</dbReference>
<accession>A0A8B8ZR41</accession>
<organism evidence="3 4">
    <name type="scientific">Phoenix dactylifera</name>
    <name type="common">Date palm</name>
    <dbReference type="NCBI Taxonomy" id="42345"/>
    <lineage>
        <taxon>Eukaryota</taxon>
        <taxon>Viridiplantae</taxon>
        <taxon>Streptophyta</taxon>
        <taxon>Embryophyta</taxon>
        <taxon>Tracheophyta</taxon>
        <taxon>Spermatophyta</taxon>
        <taxon>Magnoliopsida</taxon>
        <taxon>Liliopsida</taxon>
        <taxon>Arecaceae</taxon>
        <taxon>Coryphoideae</taxon>
        <taxon>Phoeniceae</taxon>
        <taxon>Phoenix</taxon>
    </lineage>
</organism>
<dbReference type="PANTHER" id="PTHR46224:SF6">
    <property type="entry name" value="ANKYRIN REPEAT FAMILY PROTEIN"/>
    <property type="match status" value="1"/>
</dbReference>
<dbReference type="Gene3D" id="1.25.40.20">
    <property type="entry name" value="Ankyrin repeat-containing domain"/>
    <property type="match status" value="2"/>
</dbReference>
<keyword evidence="1" id="KW-0040">ANK repeat</keyword>
<protein>
    <submittedName>
        <fullName evidence="4">Serine/threonine-protein phosphatase 6 regulatory ankyrin repeat subunit A-like</fullName>
    </submittedName>
</protein>
<sequence length="305" mass="33950">MRYCDFLCLLISRQIHVDLEDSRRMTPLHVAAGCGQESTTKILLNHKADLMFYVSLSSAKNLCYILVLLEPKKVSHNGFTPLMMSVLADSLQCMEELIEASWGLIDDISSKSSLDKSDWIDHKGIQQIKEFIRSAVLKIFIEKKWRFSHLWPGSSLLSNQAGADVNGNISVGVTPLGLSAHGGLTEIIERLLKAGADANIPNIDGLMKPIEIAAVFSKRQDVEILFPSTSPISSVPDWSIDGIITDLKLKVPIQLVCNPESQKKTLRCCPTAPYGQSREKRQREKEEKKTTSISLICIIILQISF</sequence>
<dbReference type="AlphaFoldDB" id="A0A8B8ZR41"/>
<dbReference type="InterPro" id="IPR051616">
    <property type="entry name" value="Cul2-RING_E3_ligase_SR"/>
</dbReference>
<dbReference type="PROSITE" id="PS50088">
    <property type="entry name" value="ANK_REPEAT"/>
    <property type="match status" value="2"/>
</dbReference>
<reference evidence="4" key="1">
    <citation type="submission" date="2025-08" db="UniProtKB">
        <authorList>
            <consortium name="RefSeq"/>
        </authorList>
    </citation>
    <scope>IDENTIFICATION</scope>
    <source>
        <tissue evidence="4">Young leaves</tissue>
    </source>
</reference>
<dbReference type="RefSeq" id="XP_038975807.1">
    <property type="nucleotide sequence ID" value="XM_039119879.1"/>
</dbReference>
<dbReference type="Proteomes" id="UP000228380">
    <property type="component" value="Unplaced"/>
</dbReference>
<gene>
    <name evidence="4" type="primary">LOC113463187</name>
</gene>
<dbReference type="Pfam" id="PF00023">
    <property type="entry name" value="Ank"/>
    <property type="match status" value="1"/>
</dbReference>
<evidence type="ECO:0000256" key="1">
    <source>
        <dbReference type="PROSITE-ProRule" id="PRU00023"/>
    </source>
</evidence>
<dbReference type="PANTHER" id="PTHR46224">
    <property type="entry name" value="ANKYRIN REPEAT FAMILY PROTEIN"/>
    <property type="match status" value="1"/>
</dbReference>
<dbReference type="PROSITE" id="PS50297">
    <property type="entry name" value="ANK_REP_REGION"/>
    <property type="match status" value="2"/>
</dbReference>
<feature type="repeat" description="ANK" evidence="1">
    <location>
        <begin position="171"/>
        <end position="203"/>
    </location>
</feature>
<feature type="repeat" description="ANK" evidence="1">
    <location>
        <begin position="23"/>
        <end position="50"/>
    </location>
</feature>
<feature type="region of interest" description="Disordered" evidence="2">
    <location>
        <begin position="265"/>
        <end position="286"/>
    </location>
</feature>
<proteinExistence type="predicted"/>
<evidence type="ECO:0000256" key="2">
    <source>
        <dbReference type="SAM" id="MobiDB-lite"/>
    </source>
</evidence>
<feature type="compositionally biased region" description="Basic and acidic residues" evidence="2">
    <location>
        <begin position="277"/>
        <end position="286"/>
    </location>
</feature>
<dbReference type="InterPro" id="IPR002110">
    <property type="entry name" value="Ankyrin_rpt"/>
</dbReference>